<dbReference type="GO" id="GO:0008061">
    <property type="term" value="F:chitin binding"/>
    <property type="evidence" value="ECO:0007669"/>
    <property type="project" value="UniProtKB-KW"/>
</dbReference>
<dbReference type="SUPFAM" id="SSF57625">
    <property type="entry name" value="Invertebrate chitin-binding proteins"/>
    <property type="match status" value="1"/>
</dbReference>
<gene>
    <name evidence="8" type="ORF">OXX778_LOCUS3976</name>
</gene>
<dbReference type="AlphaFoldDB" id="A0A813PQF7"/>
<feature type="chain" id="PRO_5033044627" description="Chitin-binding type-2 domain-containing protein" evidence="6">
    <location>
        <begin position="19"/>
        <end position="137"/>
    </location>
</feature>
<dbReference type="PANTHER" id="PTHR23301">
    <property type="entry name" value="CHITIN BINDING PERITROPHIN-A"/>
    <property type="match status" value="1"/>
</dbReference>
<dbReference type="OrthoDB" id="6020543at2759"/>
<comment type="caution">
    <text evidence="8">The sequence shown here is derived from an EMBL/GenBank/DDBJ whole genome shotgun (WGS) entry which is preliminary data.</text>
</comment>
<keyword evidence="3" id="KW-0677">Repeat</keyword>
<evidence type="ECO:0000256" key="1">
    <source>
        <dbReference type="ARBA" id="ARBA00022669"/>
    </source>
</evidence>
<evidence type="ECO:0000313" key="9">
    <source>
        <dbReference type="Proteomes" id="UP000663879"/>
    </source>
</evidence>
<dbReference type="PROSITE" id="PS50940">
    <property type="entry name" value="CHIT_BIND_II"/>
    <property type="match status" value="1"/>
</dbReference>
<dbReference type="InterPro" id="IPR002557">
    <property type="entry name" value="Chitin-bd_dom"/>
</dbReference>
<proteinExistence type="predicted"/>
<evidence type="ECO:0000256" key="6">
    <source>
        <dbReference type="SAM" id="SignalP"/>
    </source>
</evidence>
<dbReference type="GO" id="GO:0005576">
    <property type="term" value="C:extracellular region"/>
    <property type="evidence" value="ECO:0007669"/>
    <property type="project" value="InterPro"/>
</dbReference>
<feature type="signal peptide" evidence="6">
    <location>
        <begin position="1"/>
        <end position="18"/>
    </location>
</feature>
<dbReference type="InterPro" id="IPR051940">
    <property type="entry name" value="Chitin_bind-dev_reg"/>
</dbReference>
<accession>A0A813PQF7</accession>
<dbReference type="Pfam" id="PF01607">
    <property type="entry name" value="CBM_14"/>
    <property type="match status" value="1"/>
</dbReference>
<dbReference type="SMART" id="SM00494">
    <property type="entry name" value="ChtBD2"/>
    <property type="match status" value="1"/>
</dbReference>
<keyword evidence="1" id="KW-0147">Chitin-binding</keyword>
<evidence type="ECO:0000259" key="7">
    <source>
        <dbReference type="PROSITE" id="PS50940"/>
    </source>
</evidence>
<dbReference type="EMBL" id="CAJNOC010000374">
    <property type="protein sequence ID" value="CAF0752141.1"/>
    <property type="molecule type" value="Genomic_DNA"/>
</dbReference>
<sequence length="137" mass="15504">MLKFLFLTILILSDHVFSMKISNKCDISMDYSSVHGNCNQFQRCDNGEIIIMNCPSSLVWDASIKTCNYPENVAGPCGNSHQNYPTNSYYNTQKTIAPSTTTTITTTTKSTSTPQNTPYRTPMKYFEKILNYLIESD</sequence>
<keyword evidence="4" id="KW-1015">Disulfide bond</keyword>
<reference evidence="8" key="1">
    <citation type="submission" date="2021-02" db="EMBL/GenBank/DDBJ databases">
        <authorList>
            <person name="Nowell W R."/>
        </authorList>
    </citation>
    <scope>NUCLEOTIDE SEQUENCE</scope>
    <source>
        <strain evidence="8">Ploen Becks lab</strain>
    </source>
</reference>
<name>A0A813PQF7_9BILA</name>
<dbReference type="PANTHER" id="PTHR23301:SF0">
    <property type="entry name" value="CHITIN-BINDING TYPE-2 DOMAIN-CONTAINING PROTEIN-RELATED"/>
    <property type="match status" value="1"/>
</dbReference>
<keyword evidence="9" id="KW-1185">Reference proteome</keyword>
<dbReference type="Proteomes" id="UP000663879">
    <property type="component" value="Unassembled WGS sequence"/>
</dbReference>
<evidence type="ECO:0000256" key="3">
    <source>
        <dbReference type="ARBA" id="ARBA00022737"/>
    </source>
</evidence>
<evidence type="ECO:0000256" key="5">
    <source>
        <dbReference type="ARBA" id="ARBA00023180"/>
    </source>
</evidence>
<protein>
    <recommendedName>
        <fullName evidence="7">Chitin-binding type-2 domain-containing protein</fullName>
    </recommendedName>
</protein>
<keyword evidence="5" id="KW-0325">Glycoprotein</keyword>
<evidence type="ECO:0000256" key="4">
    <source>
        <dbReference type="ARBA" id="ARBA00023157"/>
    </source>
</evidence>
<dbReference type="InterPro" id="IPR036508">
    <property type="entry name" value="Chitin-bd_dom_sf"/>
</dbReference>
<feature type="domain" description="Chitin-binding type-2" evidence="7">
    <location>
        <begin position="22"/>
        <end position="79"/>
    </location>
</feature>
<dbReference type="Gene3D" id="2.170.140.10">
    <property type="entry name" value="Chitin binding domain"/>
    <property type="match status" value="1"/>
</dbReference>
<keyword evidence="2 6" id="KW-0732">Signal</keyword>
<organism evidence="8 9">
    <name type="scientific">Brachionus calyciflorus</name>
    <dbReference type="NCBI Taxonomy" id="104777"/>
    <lineage>
        <taxon>Eukaryota</taxon>
        <taxon>Metazoa</taxon>
        <taxon>Spiralia</taxon>
        <taxon>Gnathifera</taxon>
        <taxon>Rotifera</taxon>
        <taxon>Eurotatoria</taxon>
        <taxon>Monogononta</taxon>
        <taxon>Pseudotrocha</taxon>
        <taxon>Ploima</taxon>
        <taxon>Brachionidae</taxon>
        <taxon>Brachionus</taxon>
    </lineage>
</organism>
<evidence type="ECO:0000313" key="8">
    <source>
        <dbReference type="EMBL" id="CAF0752141.1"/>
    </source>
</evidence>
<evidence type="ECO:0000256" key="2">
    <source>
        <dbReference type="ARBA" id="ARBA00022729"/>
    </source>
</evidence>